<dbReference type="Gene3D" id="3.40.50.1820">
    <property type="entry name" value="alpha/beta hydrolase"/>
    <property type="match status" value="1"/>
</dbReference>
<feature type="domain" description="AB hydrolase-1" evidence="3">
    <location>
        <begin position="33"/>
        <end position="308"/>
    </location>
</feature>
<dbReference type="PANTHER" id="PTHR43798:SF33">
    <property type="entry name" value="HYDROLASE, PUTATIVE (AFU_ORTHOLOGUE AFUA_2G14860)-RELATED"/>
    <property type="match status" value="1"/>
</dbReference>
<accession>I0IPV0</accession>
<evidence type="ECO:0000256" key="1">
    <source>
        <dbReference type="ARBA" id="ARBA00010088"/>
    </source>
</evidence>
<dbReference type="GO" id="GO:0006508">
    <property type="term" value="P:proteolysis"/>
    <property type="evidence" value="ECO:0007669"/>
    <property type="project" value="InterPro"/>
</dbReference>
<dbReference type="eggNOG" id="COG2267">
    <property type="taxonomic scope" value="Bacteria"/>
</dbReference>
<name>I0IPV0_LEPFC</name>
<dbReference type="PATRIC" id="fig|1162668.3.peg.1928"/>
<dbReference type="EMBL" id="AP012342">
    <property type="protein sequence ID" value="BAM07299.1"/>
    <property type="molecule type" value="Genomic_DNA"/>
</dbReference>
<dbReference type="Proteomes" id="UP000007382">
    <property type="component" value="Chromosome"/>
</dbReference>
<keyword evidence="2" id="KW-0378">Hydrolase</keyword>
<dbReference type="SUPFAM" id="SSF53474">
    <property type="entry name" value="alpha/beta-Hydrolases"/>
    <property type="match status" value="1"/>
</dbReference>
<evidence type="ECO:0000313" key="4">
    <source>
        <dbReference type="EMBL" id="BAM07299.1"/>
    </source>
</evidence>
<comment type="similarity">
    <text evidence="1">Belongs to the peptidase S33 family.</text>
</comment>
<gene>
    <name evidence="4" type="ordered locus">LFE_1617</name>
</gene>
<dbReference type="InterPro" id="IPR002410">
    <property type="entry name" value="Peptidase_S33"/>
</dbReference>
<dbReference type="GO" id="GO:0016020">
    <property type="term" value="C:membrane"/>
    <property type="evidence" value="ECO:0007669"/>
    <property type="project" value="TreeGrafter"/>
</dbReference>
<evidence type="ECO:0000256" key="2">
    <source>
        <dbReference type="ARBA" id="ARBA00022801"/>
    </source>
</evidence>
<dbReference type="PANTHER" id="PTHR43798">
    <property type="entry name" value="MONOACYLGLYCEROL LIPASE"/>
    <property type="match status" value="1"/>
</dbReference>
<evidence type="ECO:0000259" key="3">
    <source>
        <dbReference type="Pfam" id="PF00561"/>
    </source>
</evidence>
<dbReference type="InterPro" id="IPR000073">
    <property type="entry name" value="AB_hydrolase_1"/>
</dbReference>
<dbReference type="Pfam" id="PF00561">
    <property type="entry name" value="Abhydrolase_1"/>
    <property type="match status" value="1"/>
</dbReference>
<dbReference type="InterPro" id="IPR050266">
    <property type="entry name" value="AB_hydrolase_sf"/>
</dbReference>
<dbReference type="RefSeq" id="WP_014449784.1">
    <property type="nucleotide sequence ID" value="NC_017094.1"/>
</dbReference>
<dbReference type="PRINTS" id="PR00793">
    <property type="entry name" value="PROAMNOPTASE"/>
</dbReference>
<dbReference type="OrthoDB" id="53505at2"/>
<dbReference type="InterPro" id="IPR029058">
    <property type="entry name" value="AB_hydrolase_fold"/>
</dbReference>
<dbReference type="AlphaFoldDB" id="I0IPV0"/>
<dbReference type="GO" id="GO:0008233">
    <property type="term" value="F:peptidase activity"/>
    <property type="evidence" value="ECO:0007669"/>
    <property type="project" value="InterPro"/>
</dbReference>
<reference evidence="5" key="2">
    <citation type="submission" date="2012-03" db="EMBL/GenBank/DDBJ databases">
        <title>The complete genome sequence of the pioneer microbe on fresh volcanic deposit, Leptospirillum ferrooxidans strain C2-3.</title>
        <authorList>
            <person name="Fujimura R."/>
            <person name="Sato Y."/>
            <person name="Nishizawa T."/>
            <person name="Nanba K."/>
            <person name="Oshima K."/>
            <person name="Hattori M."/>
            <person name="Kamijo T."/>
            <person name="Ohta H."/>
        </authorList>
    </citation>
    <scope>NUCLEOTIDE SEQUENCE [LARGE SCALE GENOMIC DNA]</scope>
    <source>
        <strain evidence="5">C2-3</strain>
    </source>
</reference>
<reference evidence="4 5" key="1">
    <citation type="journal article" date="2012" name="J. Bacteriol.">
        <title>Complete Genome Sequence of Leptospirillum ferrooxidans Strain C2-3, Isolated from a Fresh Volcanic Ash Deposit on the Island of Miyake, Japan.</title>
        <authorList>
            <person name="Fujimura R."/>
            <person name="Sato Y."/>
            <person name="Nishizawa T."/>
            <person name="Oshima K."/>
            <person name="Kim S.-W."/>
            <person name="Hattori M."/>
            <person name="Kamijo T."/>
            <person name="Ohta H."/>
        </authorList>
    </citation>
    <scope>NUCLEOTIDE SEQUENCE [LARGE SCALE GENOMIC DNA]</scope>
    <source>
        <strain evidence="4 5">C2-3</strain>
    </source>
</reference>
<protein>
    <recommendedName>
        <fullName evidence="3">AB hydrolase-1 domain-containing protein</fullName>
    </recommendedName>
</protein>
<dbReference type="STRING" id="1162668.LFE_1617"/>
<proteinExistence type="inferred from homology"/>
<keyword evidence="5" id="KW-1185">Reference proteome</keyword>
<evidence type="ECO:0000313" key="5">
    <source>
        <dbReference type="Proteomes" id="UP000007382"/>
    </source>
</evidence>
<sequence length="328" mass="37719">MTGAEHSVRLFERVRLGDDDQWILVRGKEPSLPVLLIIQAGPGFPVIHEADALEERLKWEESFRVVYWDLRGCGKSFHRDVSFGSQPLDRLVLDVEEMVVVLRKRLEVESVYLLGFSLGASLAALAAYRAPEGIRALIGVGMDVRIEESDAMAHDFVWQQASVRKNRKALQALERIGPPPYMESKDFMERAKWMTEFGGIHRREHFSSLLRKNLWRLFSSPNYTWREALQALSGISLTQDSLLPSMKDLDLFRQVPSLDVPVFFCQGRRDAVAPPVILQRYHALLKAPLGKELFWFESSAHLPHDEEPERFAVILREIKARMERPKIF</sequence>
<dbReference type="KEGG" id="lfc:LFE_1617"/>
<organism evidence="4 5">
    <name type="scientific">Leptospirillum ferrooxidans (strain C2-3)</name>
    <dbReference type="NCBI Taxonomy" id="1162668"/>
    <lineage>
        <taxon>Bacteria</taxon>
        <taxon>Pseudomonadati</taxon>
        <taxon>Nitrospirota</taxon>
        <taxon>Nitrospiria</taxon>
        <taxon>Nitrospirales</taxon>
        <taxon>Nitrospiraceae</taxon>
        <taxon>Leptospirillum</taxon>
    </lineage>
</organism>
<dbReference type="HOGENOM" id="CLU_049285_1_1_0"/>